<organism evidence="7 8">
    <name type="scientific">Diaporthe helianthi</name>
    <dbReference type="NCBI Taxonomy" id="158607"/>
    <lineage>
        <taxon>Eukaryota</taxon>
        <taxon>Fungi</taxon>
        <taxon>Dikarya</taxon>
        <taxon>Ascomycota</taxon>
        <taxon>Pezizomycotina</taxon>
        <taxon>Sordariomycetes</taxon>
        <taxon>Sordariomycetidae</taxon>
        <taxon>Diaporthales</taxon>
        <taxon>Diaporthaceae</taxon>
        <taxon>Diaporthe</taxon>
    </lineage>
</organism>
<proteinExistence type="inferred from homology"/>
<evidence type="ECO:0000256" key="3">
    <source>
        <dbReference type="ARBA" id="ARBA00022989"/>
    </source>
</evidence>
<sequence length="189" mass="21251">MGEGQLLPNLVLTGLLRPNYALWLHAQISFQTRTATRWQTHPQQQHQHHGDLLWDSADITIWTTVEICVAIIAASIPSLKPMFKAILEGSSALSCRTKKYTRNNKSGANATKQKGNDMEMYNSRHKSTAVVSGGRRHFDNESEEIILSDQEGIQKTTHISISIDDPEDCAGRGHERFIMADHLEPRAHK</sequence>
<keyword evidence="2" id="KW-0812">Transmembrane</keyword>
<reference evidence="7" key="1">
    <citation type="submission" date="2017-09" db="EMBL/GenBank/DDBJ databases">
        <title>Polyketide synthases of a Diaporthe helianthi virulent isolate.</title>
        <authorList>
            <person name="Baroncelli R."/>
        </authorList>
    </citation>
    <scope>NUCLEOTIDE SEQUENCE [LARGE SCALE GENOMIC DNA]</scope>
    <source>
        <strain evidence="7">7/96</strain>
    </source>
</reference>
<evidence type="ECO:0000313" key="8">
    <source>
        <dbReference type="Proteomes" id="UP000094444"/>
    </source>
</evidence>
<dbReference type="InterPro" id="IPR049326">
    <property type="entry name" value="Rhodopsin_dom_fungi"/>
</dbReference>
<dbReference type="OrthoDB" id="5022096at2759"/>
<keyword evidence="3" id="KW-1133">Transmembrane helix</keyword>
<dbReference type="PANTHER" id="PTHR33048:SF47">
    <property type="entry name" value="INTEGRAL MEMBRANE PROTEIN-RELATED"/>
    <property type="match status" value="1"/>
</dbReference>
<dbReference type="STRING" id="158607.A0A2P5IBI4"/>
<dbReference type="Proteomes" id="UP000094444">
    <property type="component" value="Unassembled WGS sequence"/>
</dbReference>
<dbReference type="PANTHER" id="PTHR33048">
    <property type="entry name" value="PTH11-LIKE INTEGRAL MEMBRANE PROTEIN (AFU_ORTHOLOGUE AFUA_5G11245)"/>
    <property type="match status" value="1"/>
</dbReference>
<dbReference type="InParanoid" id="A0A2P5IBI4"/>
<name>A0A2P5IBI4_DIAHE</name>
<feature type="domain" description="Rhodopsin" evidence="6">
    <location>
        <begin position="37"/>
        <end position="84"/>
    </location>
</feature>
<comment type="subcellular location">
    <subcellularLocation>
        <location evidence="1">Membrane</location>
        <topology evidence="1">Multi-pass membrane protein</topology>
    </subcellularLocation>
</comment>
<evidence type="ECO:0000259" key="6">
    <source>
        <dbReference type="Pfam" id="PF20684"/>
    </source>
</evidence>
<comment type="caution">
    <text evidence="7">The sequence shown here is derived from an EMBL/GenBank/DDBJ whole genome shotgun (WGS) entry which is preliminary data.</text>
</comment>
<keyword evidence="8" id="KW-1185">Reference proteome</keyword>
<evidence type="ECO:0000256" key="5">
    <source>
        <dbReference type="ARBA" id="ARBA00038359"/>
    </source>
</evidence>
<dbReference type="InterPro" id="IPR052337">
    <property type="entry name" value="SAT4-like"/>
</dbReference>
<protein>
    <recommendedName>
        <fullName evidence="6">Rhodopsin domain-containing protein</fullName>
    </recommendedName>
</protein>
<keyword evidence="4" id="KW-0472">Membrane</keyword>
<evidence type="ECO:0000313" key="7">
    <source>
        <dbReference type="EMBL" id="POS79861.1"/>
    </source>
</evidence>
<accession>A0A2P5IBI4</accession>
<evidence type="ECO:0000256" key="2">
    <source>
        <dbReference type="ARBA" id="ARBA00022692"/>
    </source>
</evidence>
<dbReference type="AlphaFoldDB" id="A0A2P5IBI4"/>
<comment type="similarity">
    <text evidence="5">Belongs to the SAT4 family.</text>
</comment>
<evidence type="ECO:0000256" key="4">
    <source>
        <dbReference type="ARBA" id="ARBA00023136"/>
    </source>
</evidence>
<dbReference type="EMBL" id="MAVT02000084">
    <property type="protein sequence ID" value="POS79861.1"/>
    <property type="molecule type" value="Genomic_DNA"/>
</dbReference>
<evidence type="ECO:0000256" key="1">
    <source>
        <dbReference type="ARBA" id="ARBA00004141"/>
    </source>
</evidence>
<gene>
    <name evidence="7" type="ORF">DHEL01_v201733</name>
</gene>
<dbReference type="GO" id="GO:0016020">
    <property type="term" value="C:membrane"/>
    <property type="evidence" value="ECO:0007669"/>
    <property type="project" value="UniProtKB-SubCell"/>
</dbReference>
<dbReference type="Pfam" id="PF20684">
    <property type="entry name" value="Fung_rhodopsin"/>
    <property type="match status" value="1"/>
</dbReference>